<gene>
    <name evidence="2" type="ORF">PMYSY11_1661</name>
</gene>
<sequence length="61" mass="6092">MSKAGLGLLLLSVVLGAVLATDAITGVSSSAVIKGLFGLTLGASIVALALGRRIKFDPVLR</sequence>
<keyword evidence="1" id="KW-1133">Transmembrane helix</keyword>
<dbReference type="NCBIfam" id="NF041882">
    <property type="entry name" value="PA3371_fam"/>
    <property type="match status" value="1"/>
</dbReference>
<dbReference type="InterPro" id="IPR049711">
    <property type="entry name" value="PA3371-like"/>
</dbReference>
<dbReference type="RefSeq" id="WP_069900877.1">
    <property type="nucleotide sequence ID" value="NZ_JBALXC010000010.1"/>
</dbReference>
<evidence type="ECO:0000313" key="2">
    <source>
        <dbReference type="EMBL" id="VEV96708.1"/>
    </source>
</evidence>
<proteinExistence type="predicted"/>
<protein>
    <submittedName>
        <fullName evidence="2">Uncharacterized protein</fullName>
    </submittedName>
</protein>
<reference evidence="2" key="1">
    <citation type="submission" date="2019-02" db="EMBL/GenBank/DDBJ databases">
        <authorList>
            <consortium name="Genoscope - CEA"/>
            <person name="William W."/>
        </authorList>
    </citation>
    <scope>NUCLEOTIDE SEQUENCE [LARGE SCALE GENOMIC DNA]</scope>
    <source>
        <strain evidence="2">YSy11</strain>
    </source>
</reference>
<dbReference type="AlphaFoldDB" id="A0A653E278"/>
<keyword evidence="1" id="KW-0812">Transmembrane</keyword>
<accession>A0A653E278</accession>
<feature type="transmembrane region" description="Helical" evidence="1">
    <location>
        <begin position="30"/>
        <end position="51"/>
    </location>
</feature>
<keyword evidence="1" id="KW-0472">Membrane</keyword>
<organism evidence="2">
    <name type="scientific">Pseudomonas marincola</name>
    <dbReference type="NCBI Taxonomy" id="437900"/>
    <lineage>
        <taxon>Bacteria</taxon>
        <taxon>Pseudomonadati</taxon>
        <taxon>Pseudomonadota</taxon>
        <taxon>Gammaproteobacteria</taxon>
        <taxon>Pseudomonadales</taxon>
        <taxon>Pseudomonadaceae</taxon>
        <taxon>Pseudomonas</taxon>
    </lineage>
</organism>
<name>A0A653E278_9PSED</name>
<dbReference type="EMBL" id="LR215729">
    <property type="protein sequence ID" value="VEV96708.1"/>
    <property type="molecule type" value="Genomic_DNA"/>
</dbReference>
<evidence type="ECO:0000256" key="1">
    <source>
        <dbReference type="SAM" id="Phobius"/>
    </source>
</evidence>